<protein>
    <submittedName>
        <fullName evidence="2">Dystrobrevin-1,Dystrobrevin beta</fullName>
    </submittedName>
</protein>
<dbReference type="InterPro" id="IPR011992">
    <property type="entry name" value="EF-hand-dom_pair"/>
</dbReference>
<dbReference type="OrthoDB" id="6019271at2759"/>
<comment type="caution">
    <text evidence="2">The sequence shown here is derived from an EMBL/GenBank/DDBJ whole genome shotgun (WGS) entry which is preliminary data.</text>
</comment>
<sequence>MSERIDKKINVRKNRKNMVNVRRNRQEHVNGRIDKNMAMSEKNRTRTCKWTQNFDVIRFATYRTACKLRFIQKKTSLSVVDIWNIIEAFRENGLNTLEPESELNSSRVESVLNSIYVHLNKRLPLSQQVDSNQCVQMLLNWLVGAFDRYD</sequence>
<proteinExistence type="predicted"/>
<evidence type="ECO:0000313" key="3">
    <source>
        <dbReference type="Proteomes" id="UP000683360"/>
    </source>
</evidence>
<dbReference type="AlphaFoldDB" id="A0A8S3RNM7"/>
<dbReference type="EMBL" id="CAJPWZ010001242">
    <property type="protein sequence ID" value="CAG2210616.1"/>
    <property type="molecule type" value="Genomic_DNA"/>
</dbReference>
<feature type="domain" description="EF-hand" evidence="1">
    <location>
        <begin position="52"/>
        <end position="148"/>
    </location>
</feature>
<dbReference type="SUPFAM" id="SSF47473">
    <property type="entry name" value="EF-hand"/>
    <property type="match status" value="1"/>
</dbReference>
<organism evidence="2 3">
    <name type="scientific">Mytilus edulis</name>
    <name type="common">Blue mussel</name>
    <dbReference type="NCBI Taxonomy" id="6550"/>
    <lineage>
        <taxon>Eukaryota</taxon>
        <taxon>Metazoa</taxon>
        <taxon>Spiralia</taxon>
        <taxon>Lophotrochozoa</taxon>
        <taxon>Mollusca</taxon>
        <taxon>Bivalvia</taxon>
        <taxon>Autobranchia</taxon>
        <taxon>Pteriomorphia</taxon>
        <taxon>Mytilida</taxon>
        <taxon>Mytiloidea</taxon>
        <taxon>Mytilidae</taxon>
        <taxon>Mytilinae</taxon>
        <taxon>Mytilus</taxon>
    </lineage>
</organism>
<dbReference type="PANTHER" id="PTHR12268:SF27">
    <property type="entry name" value="DYSTROBREVIN, ISOFORM F"/>
    <property type="match status" value="1"/>
</dbReference>
<dbReference type="Gene3D" id="1.10.238.10">
    <property type="entry name" value="EF-hand"/>
    <property type="match status" value="1"/>
</dbReference>
<dbReference type="GO" id="GO:0045202">
    <property type="term" value="C:synapse"/>
    <property type="evidence" value="ECO:0007669"/>
    <property type="project" value="TreeGrafter"/>
</dbReference>
<dbReference type="Pfam" id="PF09068">
    <property type="entry name" value="EF-hand_2"/>
    <property type="match status" value="1"/>
</dbReference>
<dbReference type="GO" id="GO:0099536">
    <property type="term" value="P:synaptic signaling"/>
    <property type="evidence" value="ECO:0007669"/>
    <property type="project" value="TreeGrafter"/>
</dbReference>
<evidence type="ECO:0000259" key="1">
    <source>
        <dbReference type="Pfam" id="PF09068"/>
    </source>
</evidence>
<dbReference type="InterPro" id="IPR015153">
    <property type="entry name" value="EF-hand_dom_typ1"/>
</dbReference>
<dbReference type="GO" id="GO:0005886">
    <property type="term" value="C:plasma membrane"/>
    <property type="evidence" value="ECO:0007669"/>
    <property type="project" value="TreeGrafter"/>
</dbReference>
<accession>A0A8S3RNM7</accession>
<dbReference type="PANTHER" id="PTHR12268">
    <property type="entry name" value="E3 UBIQUITIN-PROTEIN LIGASE KCMF1"/>
    <property type="match status" value="1"/>
</dbReference>
<name>A0A8S3RNM7_MYTED</name>
<dbReference type="InterPro" id="IPR050774">
    <property type="entry name" value="KCMF1/Dystrophin"/>
</dbReference>
<dbReference type="Proteomes" id="UP000683360">
    <property type="component" value="Unassembled WGS sequence"/>
</dbReference>
<evidence type="ECO:0000313" key="2">
    <source>
        <dbReference type="EMBL" id="CAG2210616.1"/>
    </source>
</evidence>
<reference evidence="2" key="1">
    <citation type="submission" date="2021-03" db="EMBL/GenBank/DDBJ databases">
        <authorList>
            <person name="Bekaert M."/>
        </authorList>
    </citation>
    <scope>NUCLEOTIDE SEQUENCE</scope>
</reference>
<keyword evidence="3" id="KW-1185">Reference proteome</keyword>
<gene>
    <name evidence="2" type="ORF">MEDL_24710</name>
</gene>